<dbReference type="InterPro" id="IPR001731">
    <property type="entry name" value="ALAD"/>
</dbReference>
<accession>A0A1B1E5H7</accession>
<dbReference type="PANTHER" id="PTHR11458:SF0">
    <property type="entry name" value="DELTA-AMINOLEVULINIC ACID DEHYDRATASE"/>
    <property type="match status" value="1"/>
</dbReference>
<dbReference type="InterPro" id="IPR030656">
    <property type="entry name" value="ALAD_AS"/>
</dbReference>
<dbReference type="InterPro" id="IPR013785">
    <property type="entry name" value="Aldolase_TIM"/>
</dbReference>
<evidence type="ECO:0000256" key="11">
    <source>
        <dbReference type="SAM" id="SignalP"/>
    </source>
</evidence>
<proteinExistence type="inferred from homology"/>
<evidence type="ECO:0000256" key="1">
    <source>
        <dbReference type="ARBA" id="ARBA00004694"/>
    </source>
</evidence>
<feature type="signal peptide" evidence="11">
    <location>
        <begin position="1"/>
        <end position="20"/>
    </location>
</feature>
<dbReference type="KEGG" id="pcot:PCOAH_00047150"/>
<dbReference type="Pfam" id="PF05193">
    <property type="entry name" value="Peptidase_M16_C"/>
    <property type="match status" value="2"/>
</dbReference>
<feature type="domain" description="Peptidase M16 C-terminal" evidence="13">
    <location>
        <begin position="695"/>
        <end position="743"/>
    </location>
</feature>
<keyword evidence="4 8" id="KW-0456">Lyase</keyword>
<feature type="region of interest" description="Disordered" evidence="10">
    <location>
        <begin position="821"/>
        <end position="844"/>
    </location>
</feature>
<dbReference type="EC" id="4.2.1.24" evidence="8"/>
<dbReference type="Gene3D" id="3.30.830.10">
    <property type="entry name" value="Metalloenzyme, LuxS/M16 peptidase-like"/>
    <property type="match status" value="2"/>
</dbReference>
<dbReference type="PRINTS" id="PR00144">
    <property type="entry name" value="DALDHYDRTASE"/>
</dbReference>
<evidence type="ECO:0000259" key="12">
    <source>
        <dbReference type="Pfam" id="PF00675"/>
    </source>
</evidence>
<dbReference type="SUPFAM" id="SSF63411">
    <property type="entry name" value="LuxS/MPP-like metallohydrolase"/>
    <property type="match status" value="3"/>
</dbReference>
<dbReference type="UniPathway" id="UPA00251">
    <property type="reaction ID" value="UER00318"/>
</dbReference>
<organism evidence="14 15">
    <name type="scientific">Plasmodium coatneyi</name>
    <dbReference type="NCBI Taxonomy" id="208452"/>
    <lineage>
        <taxon>Eukaryota</taxon>
        <taxon>Sar</taxon>
        <taxon>Alveolata</taxon>
        <taxon>Apicomplexa</taxon>
        <taxon>Aconoidasida</taxon>
        <taxon>Haemosporida</taxon>
        <taxon>Plasmodiidae</taxon>
        <taxon>Plasmodium</taxon>
    </lineage>
</organism>
<evidence type="ECO:0000256" key="10">
    <source>
        <dbReference type="SAM" id="MobiDB-lite"/>
    </source>
</evidence>
<evidence type="ECO:0000259" key="13">
    <source>
        <dbReference type="Pfam" id="PF05193"/>
    </source>
</evidence>
<evidence type="ECO:0000256" key="8">
    <source>
        <dbReference type="RuleBase" id="RU000515"/>
    </source>
</evidence>
<dbReference type="OrthoDB" id="952271at2759"/>
<feature type="domain" description="Peptidase M16 N-terminal" evidence="12">
    <location>
        <begin position="516"/>
        <end position="575"/>
    </location>
</feature>
<dbReference type="GO" id="GO:0008270">
    <property type="term" value="F:zinc ion binding"/>
    <property type="evidence" value="ECO:0007669"/>
    <property type="project" value="TreeGrafter"/>
</dbReference>
<dbReference type="InterPro" id="IPR011765">
    <property type="entry name" value="Pept_M16_N"/>
</dbReference>
<dbReference type="InterPro" id="IPR007863">
    <property type="entry name" value="Peptidase_M16_C"/>
</dbReference>
<dbReference type="GO" id="GO:0006782">
    <property type="term" value="P:protoporphyrinogen IX biosynthetic process"/>
    <property type="evidence" value="ECO:0007669"/>
    <property type="project" value="UniProtKB-UniPathway"/>
</dbReference>
<sequence length="1849" mass="216024">MIKINGIILLYFSVLNLVCCLNSNICKSAYILYTPQSTKRYKAPFRRWNSPQNNNNLSDSCKDQKSTEDLYNENVARQSNLKNFAKDINDNVYIQTNRRERRIKRNKHLRSLYSNNSIRMSNFIYPLFIHEEDTPKKETQLDGIYTYNLDGIVKEIEECLQLNIHHFMFFPVVKEENKTTYCSECYNENSYFCNAINKIKEKFKNEVVIYVDVALDPYNIYGHDGIYDEQKGEILNDVTVHTLVKQSLCLAKCGADVVCPSDSMDNRIEQIRKNLDFHNFRNVLILSYTCKYSSCLYKPFRSILNSNIHKNVVKNKQSYQHDFNAYYDLNHVEKHIAEGADILMVKPSLFYLDVVSRIRSRMAKHVTVPLAVYNVSGEYMMIKNYVKHLNAHINYENEILTELFKSYIRSGANIIITYFAKQYGLYLKNLYDRNVDVDDDLSSNFNANELKEDDDLIKYELPNRLTSIIYKKRKNRNKKKYILNNEKCVILPSHKISNEYKNYMNPIDYNYEEMHVYMEVNTGSVNEQKNQQGISHLCEHVSYMGSKNRKNIIDKNIRTNAYTDFHHIVFYISVSLNKELYKENSLSHFQCENVIKNVREDQIEDYDIYTVDEFNYKHAILSKCIDTMVEVLKGETQFNRERIIKEKKAIFSEYSIINTVEYKMNSDIIKTLHKENRLSHRLPIGKLELLKRYEPKDIKKYFDLFFRTENVNLYIYGDVNVDIAQKLVSEKFQDVKKEDLTPEDMKYLAILNDNTLRSRNKNLPAIVHMYGGDWSGKGEPESGSSNGSTDQMQDEVYAGEPIIGGNNTGKEQIHTGIDSAPVDKEDASENGSNIRPPDDEYPDDNIVDARKLNELRSKFQNEALSELKFRAYLTEKYKPNLEEEKILNKSGKKGNLNLTTDFEIIKYSLNNVNINILMKEEIKSIRTMEDYKNYVMKDVMFYCLSFRFNVYKRDLFNSIDINEYTNINEGATIRTVEIKTTTKSFAEAVTAFYNFIKSLLTHGFSNDELQNYRANEIQYDDASAGSGEGDSNSPSGGGTKQMKLIHPEKEEEEQILETRMNEMYTDEIQKIIDYNSCKHVYLNEKREKKLKREIFDNLKIEQVNSFAKNYFQYLFNIFNGHTNFKPNCVIIHVPQMDFNSFDKDNVKKLFLDNINSVSDVPNFSLSFQNRLLSHKYVYENITTKLHMARYVDPNAGDSPRGDIFAGILHKIKQIKRDQQPLLCVPPSVNIPTNIDVVPLVYTTPNFPLFRTCYGLDAPQGTHLRHPMEGKAHVKLDELPTELATGEAESRVNLKKYVQTEKGQREVENYQLANGIKVNLYKTQIDKKNIYLRLIIPHNDILKKKKKNVFPLLFSVICLFEGGEIENISRENVEIHCSNRSINICIDINDEYFFIDIYTYNKHENMNSAFSILNNILLQTRVEESALKRVVDKLRKDFYEYKNNLQSFLLGQTISYLSDGAMGYQNFDLREAEEMSLETVQKMLKHLFSDPSLFELTVVGDISDFVHYYVLHYMGTLPVRREVPTNENATTVEGVTPQRMNLHGGERKPPQNDTAIGRDHLQDEYSLLCPLQNFEQKIKQPTYVYLKEKEDHAVFLLIGKSANHFGFLSNGVHISLYLLQFLKKVLYDKVEDENVEKNSADKGLTQLANHIQIEKYNKEDMTELITKKKKLYTNPLFFNAVSYIIQYILNSKLFHYLREKKELTYDSSFEFINYEKYFAGFFTLLVQTNPKDLKVIKNEVLSSFENFTKNFYNYSDYLIENAKLSYLNKKTKDLKFFVDKISGMQLTHFPLKYKNNFLLRDNLILSRIEKIDVLLAVYVLFNQTSSYHISCGIASPKDVWADLYRNINEL</sequence>
<dbReference type="PROSITE" id="PS00169">
    <property type="entry name" value="D_ALA_DEHYDRATASE"/>
    <property type="match status" value="1"/>
</dbReference>
<dbReference type="InterPro" id="IPR011249">
    <property type="entry name" value="Metalloenz_LuxS/M16"/>
</dbReference>
<dbReference type="SMART" id="SM01004">
    <property type="entry name" value="ALAD"/>
    <property type="match status" value="1"/>
</dbReference>
<feature type="region of interest" description="Disordered" evidence="10">
    <location>
        <begin position="1021"/>
        <end position="1047"/>
    </location>
</feature>
<dbReference type="GO" id="GO:0005829">
    <property type="term" value="C:cytosol"/>
    <property type="evidence" value="ECO:0007669"/>
    <property type="project" value="TreeGrafter"/>
</dbReference>
<evidence type="ECO:0000256" key="3">
    <source>
        <dbReference type="ARBA" id="ARBA00023133"/>
    </source>
</evidence>
<evidence type="ECO:0000256" key="5">
    <source>
        <dbReference type="ARBA" id="ARBA00023244"/>
    </source>
</evidence>
<dbReference type="NCBIfam" id="NF006762">
    <property type="entry name" value="PRK09283.1"/>
    <property type="match status" value="1"/>
</dbReference>
<dbReference type="Gene3D" id="3.20.20.70">
    <property type="entry name" value="Aldolase class I"/>
    <property type="match status" value="1"/>
</dbReference>
<dbReference type="SUPFAM" id="SSF51569">
    <property type="entry name" value="Aldolase"/>
    <property type="match status" value="1"/>
</dbReference>
<dbReference type="GeneID" id="30911446"/>
<gene>
    <name evidence="14" type="ORF">PCOAH_00047150</name>
</gene>
<dbReference type="GO" id="GO:0004655">
    <property type="term" value="F:porphobilinogen synthase activity"/>
    <property type="evidence" value="ECO:0007669"/>
    <property type="project" value="UniProtKB-EC"/>
</dbReference>
<comment type="catalytic activity">
    <reaction evidence="7 8">
        <text>2 5-aminolevulinate = porphobilinogen + 2 H2O + H(+)</text>
        <dbReference type="Rhea" id="RHEA:24064"/>
        <dbReference type="ChEBI" id="CHEBI:15377"/>
        <dbReference type="ChEBI" id="CHEBI:15378"/>
        <dbReference type="ChEBI" id="CHEBI:58126"/>
        <dbReference type="ChEBI" id="CHEBI:356416"/>
        <dbReference type="EC" id="4.2.1.24"/>
    </reaction>
</comment>
<evidence type="ECO:0000256" key="4">
    <source>
        <dbReference type="ARBA" id="ARBA00023239"/>
    </source>
</evidence>
<feature type="domain" description="Peptidase M16 C-terminal" evidence="13">
    <location>
        <begin position="1678"/>
        <end position="1749"/>
    </location>
</feature>
<evidence type="ECO:0000256" key="9">
    <source>
        <dbReference type="RuleBase" id="RU004161"/>
    </source>
</evidence>
<evidence type="ECO:0000256" key="2">
    <source>
        <dbReference type="ARBA" id="ARBA00008055"/>
    </source>
</evidence>
<feature type="chain" id="PRO_5008521598" description="Delta-aminolevulinic acid dehydratase" evidence="11">
    <location>
        <begin position="21"/>
        <end position="1849"/>
    </location>
</feature>
<comment type="subunit">
    <text evidence="8">Homooctamer.</text>
</comment>
<dbReference type="Proteomes" id="UP000092716">
    <property type="component" value="Chromosome 12"/>
</dbReference>
<dbReference type="EMBL" id="CP016250">
    <property type="protein sequence ID" value="ANQ10258.1"/>
    <property type="molecule type" value="Genomic_DNA"/>
</dbReference>
<evidence type="ECO:0000256" key="6">
    <source>
        <dbReference type="ARBA" id="ARBA00025628"/>
    </source>
</evidence>
<keyword evidence="11" id="KW-0732">Signal</keyword>
<keyword evidence="5 8" id="KW-0627">Porphyrin biosynthesis</keyword>
<evidence type="ECO:0000313" key="14">
    <source>
        <dbReference type="EMBL" id="ANQ10258.1"/>
    </source>
</evidence>
<comment type="pathway">
    <text evidence="1">Porphyrin-containing compound metabolism; protoporphyrin-IX biosynthesis; coproporphyrinogen-III from 5-aminolevulinate: step 1/4.</text>
</comment>
<protein>
    <recommendedName>
        <fullName evidence="8">Delta-aminolevulinic acid dehydratase</fullName>
        <ecNumber evidence="8">4.2.1.24</ecNumber>
    </recommendedName>
</protein>
<comment type="similarity">
    <text evidence="2 9">Belongs to the ALAD family.</text>
</comment>
<dbReference type="PANTHER" id="PTHR11458">
    <property type="entry name" value="DELTA-AMINOLEVULINIC ACID DEHYDRATASE"/>
    <property type="match status" value="1"/>
</dbReference>
<keyword evidence="15" id="KW-1185">Reference proteome</keyword>
<keyword evidence="3" id="KW-0350">Heme biosynthesis</keyword>
<reference evidence="15" key="1">
    <citation type="submission" date="2016-06" db="EMBL/GenBank/DDBJ databases">
        <title>First high quality genome sequence of Plasmodium coatneyi using continuous long reads from single molecule, real-time sequencing.</title>
        <authorList>
            <person name="Chien J.-T."/>
            <person name="Pakala S.B."/>
            <person name="Geraldo J.A."/>
            <person name="Lapp S.A."/>
            <person name="Barnwell J.W."/>
            <person name="Kissinger J.C."/>
            <person name="Galinski M.R."/>
            <person name="Humphrey J.C."/>
        </authorList>
    </citation>
    <scope>NUCLEOTIDE SEQUENCE [LARGE SCALE GENOMIC DNA]</scope>
    <source>
        <strain evidence="15">Hackeri</strain>
    </source>
</reference>
<evidence type="ECO:0000313" key="15">
    <source>
        <dbReference type="Proteomes" id="UP000092716"/>
    </source>
</evidence>
<name>A0A1B1E5H7_9APIC</name>
<dbReference type="VEuPathDB" id="PlasmoDB:PCOAH_00047150"/>
<comment type="function">
    <text evidence="6">Catalyzes an early step in the biosynthesis of tetrapyrroles. Binds two molecules of 5-aminolevulinate per subunit, each at a distinct site, and catalyzes their condensation to form porphobilinogen.</text>
</comment>
<dbReference type="Pfam" id="PF00490">
    <property type="entry name" value="ALAD"/>
    <property type="match status" value="1"/>
</dbReference>
<dbReference type="RefSeq" id="XP_019916953.1">
    <property type="nucleotide sequence ID" value="XM_020061499.1"/>
</dbReference>
<evidence type="ECO:0000256" key="7">
    <source>
        <dbReference type="ARBA" id="ARBA00047651"/>
    </source>
</evidence>
<dbReference type="Pfam" id="PF00675">
    <property type="entry name" value="Peptidase_M16"/>
    <property type="match status" value="1"/>
</dbReference>